<organism evidence="12 13">
    <name type="scientific">Paenibacillus faecis</name>
    <dbReference type="NCBI Taxonomy" id="862114"/>
    <lineage>
        <taxon>Bacteria</taxon>
        <taxon>Bacillati</taxon>
        <taxon>Bacillota</taxon>
        <taxon>Bacilli</taxon>
        <taxon>Bacillales</taxon>
        <taxon>Paenibacillaceae</taxon>
        <taxon>Paenibacillus</taxon>
    </lineage>
</organism>
<evidence type="ECO:0000313" key="13">
    <source>
        <dbReference type="Proteomes" id="UP000325218"/>
    </source>
</evidence>
<dbReference type="PROSITE" id="PS00136">
    <property type="entry name" value="SUBTILASE_ASP"/>
    <property type="match status" value="1"/>
</dbReference>
<accession>A0A5D0D2S8</accession>
<dbReference type="RefSeq" id="WP_148451092.1">
    <property type="nucleotide sequence ID" value="NZ_VSDO01000001.1"/>
</dbReference>
<dbReference type="InterPro" id="IPR000209">
    <property type="entry name" value="Peptidase_S8/S53_dom"/>
</dbReference>
<evidence type="ECO:0000313" key="12">
    <source>
        <dbReference type="EMBL" id="TYA15487.1"/>
    </source>
</evidence>
<dbReference type="InterPro" id="IPR013783">
    <property type="entry name" value="Ig-like_fold"/>
</dbReference>
<feature type="compositionally biased region" description="Polar residues" evidence="9">
    <location>
        <begin position="594"/>
        <end position="607"/>
    </location>
</feature>
<feature type="signal peptide" evidence="10">
    <location>
        <begin position="1"/>
        <end position="29"/>
    </location>
</feature>
<feature type="active site" description="Charge relay system" evidence="6 7">
    <location>
        <position position="144"/>
    </location>
</feature>
<feature type="domain" description="Fibronectin type-III" evidence="11">
    <location>
        <begin position="401"/>
        <end position="487"/>
    </location>
</feature>
<keyword evidence="10" id="KW-0732">Signal</keyword>
<dbReference type="SMART" id="SM00060">
    <property type="entry name" value="FN3"/>
    <property type="match status" value="3"/>
</dbReference>
<dbReference type="GO" id="GO:0006508">
    <property type="term" value="P:proteolysis"/>
    <property type="evidence" value="ECO:0007669"/>
    <property type="project" value="UniProtKB-KW"/>
</dbReference>
<gene>
    <name evidence="12" type="ORF">FRY98_07675</name>
</gene>
<sequence length="955" mass="100997">MSRSAKQIITSVLATSLLFFSGATGSAYAGDPQSGTEQEIIVVYKNDAGKDAVYEESVEVNHEFDTIPAVSATVTPADLKELVNDPNIALIERNITFRTTDADFKAASDPIPLEQSEWSFQAVRPTTMWNQGYTGTGVKVAVIDSGILTTHPELTVAGGISTVDYTNDYTDDNGHGTHVAGIIAAKSNGSARVGIAPDVQLYAVKAMDQTGNGTLQDVLEGMDWAIQNDMDIVNVSLGTDTDSTILHNMMDQAYNAGILIVGSAGNSQVDDYGVPVPLTTHTVNYPAKYSSVIAVAATDRYDQRGDFSSVGEEVEVAAPGVEVLSTYVKSDGTPGYALSNGTSQAAPHVSGMLALLKQAHPTMSNVQLREELKKYAVDLGSPGRDIEFGFGALTFAEDSTPPADVTNLQVTNKTADSLSFSWTNPVDSDFLTNRFYINNVKVSEVPGTSYQATGLTPETSYQISVNSVDRRGNEASGQTLTESTLPLPDTTPPAEVTGLKVDEVTDTSVQLSWTNPLDPDFAKLGLYVNGQSVNETAIPSYRFEGLMPDTDYNLTVKTIDSSNNRSQGVTIPVRTLQAVAPPIDPGNPGDPSTDPGNPSDPSTNPGNPSDPSTDPGTDPSGPVVTPDPTPPVDSIAPGEVMWGAIEIMPNSIRIQWINPADGDFAKAKIYINGLFAGETSGSGYELTGLLADTEYTIVVKTEDHTGNLSQGASRTVRTGPASVPTPPVTPPAPSTPSQPDVIVIPANPTPAPSGGSAQIGGSGGGGGDGGGGSAPSSPALPVKPAEKAESPVERAAATLEKAKTSLTLVDFIDTKLAVEALTDTEKRREFREKLNELKQELQIRDLPAKKGIKPTVPIGISLQVAMKNTNFKYIDLSSVKPGENVFVINSKGEIVKDAEIYILWNRIFVKPGTGQFAGKETYSLLIDKTVKGKASLLTEVSSPLRQPLILEFTTR</sequence>
<dbReference type="OrthoDB" id="9798386at2"/>
<dbReference type="InterPro" id="IPR015500">
    <property type="entry name" value="Peptidase_S8_subtilisin-rel"/>
</dbReference>
<dbReference type="PROSITE" id="PS51892">
    <property type="entry name" value="SUBTILASE"/>
    <property type="match status" value="1"/>
</dbReference>
<dbReference type="InterPro" id="IPR050131">
    <property type="entry name" value="Peptidase_S8_subtilisin-like"/>
</dbReference>
<dbReference type="PANTHER" id="PTHR43806">
    <property type="entry name" value="PEPTIDASE S8"/>
    <property type="match status" value="1"/>
</dbReference>
<keyword evidence="2 7" id="KW-0645">Protease</keyword>
<evidence type="ECO:0000256" key="1">
    <source>
        <dbReference type="ARBA" id="ARBA00011073"/>
    </source>
</evidence>
<dbReference type="PROSITE" id="PS50853">
    <property type="entry name" value="FN3"/>
    <property type="match status" value="2"/>
</dbReference>
<evidence type="ECO:0000256" key="4">
    <source>
        <dbReference type="ARBA" id="ARBA00022801"/>
    </source>
</evidence>
<dbReference type="PROSITE" id="PS00138">
    <property type="entry name" value="SUBTILASE_SER"/>
    <property type="match status" value="1"/>
</dbReference>
<feature type="region of interest" description="Disordered" evidence="9">
    <location>
        <begin position="706"/>
        <end position="793"/>
    </location>
</feature>
<dbReference type="PANTHER" id="PTHR43806:SF11">
    <property type="entry name" value="CEREVISIN-RELATED"/>
    <property type="match status" value="1"/>
</dbReference>
<dbReference type="CDD" id="cd00063">
    <property type="entry name" value="FN3"/>
    <property type="match status" value="2"/>
</dbReference>
<feature type="active site" description="Charge relay system" evidence="6 7">
    <location>
        <position position="343"/>
    </location>
</feature>
<dbReference type="InterPro" id="IPR034202">
    <property type="entry name" value="Subtilisin_Carlsberg-like"/>
</dbReference>
<name>A0A5D0D2S8_9BACL</name>
<evidence type="ECO:0000256" key="9">
    <source>
        <dbReference type="SAM" id="MobiDB-lite"/>
    </source>
</evidence>
<dbReference type="Gene3D" id="2.60.40.10">
    <property type="entry name" value="Immunoglobulins"/>
    <property type="match status" value="3"/>
</dbReference>
<feature type="compositionally biased region" description="Low complexity" evidence="9">
    <location>
        <begin position="609"/>
        <end position="624"/>
    </location>
</feature>
<dbReference type="PROSITE" id="PS00137">
    <property type="entry name" value="SUBTILASE_HIS"/>
    <property type="match status" value="1"/>
</dbReference>
<dbReference type="SUPFAM" id="SSF54897">
    <property type="entry name" value="Protease propeptides/inhibitors"/>
    <property type="match status" value="1"/>
</dbReference>
<evidence type="ECO:0000256" key="6">
    <source>
        <dbReference type="PIRSR" id="PIRSR615500-1"/>
    </source>
</evidence>
<keyword evidence="3" id="KW-0479">Metal-binding</keyword>
<dbReference type="GO" id="GO:0046872">
    <property type="term" value="F:metal ion binding"/>
    <property type="evidence" value="ECO:0007669"/>
    <property type="project" value="UniProtKB-KW"/>
</dbReference>
<dbReference type="Pfam" id="PF00041">
    <property type="entry name" value="fn3"/>
    <property type="match status" value="2"/>
</dbReference>
<dbReference type="InterPro" id="IPR023828">
    <property type="entry name" value="Peptidase_S8_Ser-AS"/>
</dbReference>
<feature type="compositionally biased region" description="Polar residues" evidence="9">
    <location>
        <begin position="706"/>
        <end position="716"/>
    </location>
</feature>
<dbReference type="CDD" id="cd07477">
    <property type="entry name" value="Peptidases_S8_Subtilisin_subset"/>
    <property type="match status" value="1"/>
</dbReference>
<dbReference type="InterPro" id="IPR023827">
    <property type="entry name" value="Peptidase_S8_Asp-AS"/>
</dbReference>
<feature type="active site" description="Charge relay system" evidence="6 7">
    <location>
        <position position="175"/>
    </location>
</feature>
<dbReference type="InterPro" id="IPR003961">
    <property type="entry name" value="FN3_dom"/>
</dbReference>
<dbReference type="AlphaFoldDB" id="A0A5D0D2S8"/>
<dbReference type="InterPro" id="IPR022398">
    <property type="entry name" value="Peptidase_S8_His-AS"/>
</dbReference>
<dbReference type="EMBL" id="VSDO01000001">
    <property type="protein sequence ID" value="TYA15487.1"/>
    <property type="molecule type" value="Genomic_DNA"/>
</dbReference>
<keyword evidence="5 7" id="KW-0720">Serine protease</keyword>
<feature type="compositionally biased region" description="Pro residues" evidence="9">
    <location>
        <begin position="723"/>
        <end position="736"/>
    </location>
</feature>
<feature type="region of interest" description="Disordered" evidence="9">
    <location>
        <begin position="579"/>
        <end position="636"/>
    </location>
</feature>
<feature type="compositionally biased region" description="Gly residues" evidence="9">
    <location>
        <begin position="757"/>
        <end position="773"/>
    </location>
</feature>
<dbReference type="Gene3D" id="3.40.50.200">
    <property type="entry name" value="Peptidase S8/S53 domain"/>
    <property type="match status" value="1"/>
</dbReference>
<comment type="similarity">
    <text evidence="1 7 8">Belongs to the peptidase S8 family.</text>
</comment>
<keyword evidence="4 7" id="KW-0378">Hydrolase</keyword>
<proteinExistence type="inferred from homology"/>
<dbReference type="Pfam" id="PF00082">
    <property type="entry name" value="Peptidase_S8"/>
    <property type="match status" value="1"/>
</dbReference>
<dbReference type="Gene3D" id="3.30.70.80">
    <property type="entry name" value="Peptidase S8 propeptide/proteinase inhibitor I9"/>
    <property type="match status" value="1"/>
</dbReference>
<evidence type="ECO:0000256" key="3">
    <source>
        <dbReference type="ARBA" id="ARBA00022723"/>
    </source>
</evidence>
<evidence type="ECO:0000256" key="7">
    <source>
        <dbReference type="PROSITE-ProRule" id="PRU01240"/>
    </source>
</evidence>
<dbReference type="SUPFAM" id="SSF49265">
    <property type="entry name" value="Fibronectin type III"/>
    <property type="match status" value="2"/>
</dbReference>
<evidence type="ECO:0000256" key="2">
    <source>
        <dbReference type="ARBA" id="ARBA00022670"/>
    </source>
</evidence>
<dbReference type="InterPro" id="IPR036116">
    <property type="entry name" value="FN3_sf"/>
</dbReference>
<dbReference type="InterPro" id="IPR036852">
    <property type="entry name" value="Peptidase_S8/S53_dom_sf"/>
</dbReference>
<dbReference type="PRINTS" id="PR00723">
    <property type="entry name" value="SUBTILISIN"/>
</dbReference>
<keyword evidence="13" id="KW-1185">Reference proteome</keyword>
<dbReference type="SUPFAM" id="SSF52743">
    <property type="entry name" value="Subtilisin-like"/>
    <property type="match status" value="1"/>
</dbReference>
<reference evidence="12 13" key="1">
    <citation type="submission" date="2019-08" db="EMBL/GenBank/DDBJ databases">
        <title>Genome sequencing of Paenibacillus faecis DSM 23593(T).</title>
        <authorList>
            <person name="Kook J.-K."/>
            <person name="Park S.-N."/>
            <person name="Lim Y.K."/>
        </authorList>
    </citation>
    <scope>NUCLEOTIDE SEQUENCE [LARGE SCALE GENOMIC DNA]</scope>
    <source>
        <strain evidence="12 13">DSM 23593</strain>
    </source>
</reference>
<feature type="domain" description="Fibronectin type-III" evidence="11">
    <location>
        <begin position="492"/>
        <end position="578"/>
    </location>
</feature>
<feature type="chain" id="PRO_5023091547" evidence="10">
    <location>
        <begin position="30"/>
        <end position="955"/>
    </location>
</feature>
<comment type="caution">
    <text evidence="12">The sequence shown here is derived from an EMBL/GenBank/DDBJ whole genome shotgun (WGS) entry which is preliminary data.</text>
</comment>
<dbReference type="Proteomes" id="UP000325218">
    <property type="component" value="Unassembled WGS sequence"/>
</dbReference>
<evidence type="ECO:0000256" key="10">
    <source>
        <dbReference type="SAM" id="SignalP"/>
    </source>
</evidence>
<protein>
    <submittedName>
        <fullName evidence="12">S8 family serine peptidase</fullName>
    </submittedName>
</protein>
<dbReference type="InterPro" id="IPR037045">
    <property type="entry name" value="S8pro/Inhibitor_I9_sf"/>
</dbReference>
<dbReference type="GO" id="GO:0004252">
    <property type="term" value="F:serine-type endopeptidase activity"/>
    <property type="evidence" value="ECO:0007669"/>
    <property type="project" value="UniProtKB-UniRule"/>
</dbReference>
<evidence type="ECO:0000256" key="8">
    <source>
        <dbReference type="RuleBase" id="RU003355"/>
    </source>
</evidence>
<evidence type="ECO:0000259" key="11">
    <source>
        <dbReference type="PROSITE" id="PS50853"/>
    </source>
</evidence>
<evidence type="ECO:0000256" key="5">
    <source>
        <dbReference type="ARBA" id="ARBA00022825"/>
    </source>
</evidence>